<dbReference type="Pfam" id="PF00884">
    <property type="entry name" value="Sulfatase"/>
    <property type="match status" value="1"/>
</dbReference>
<comment type="caution">
    <text evidence="8">The sequence shown here is derived from an EMBL/GenBank/DDBJ whole genome shotgun (WGS) entry which is preliminary data.</text>
</comment>
<protein>
    <recommendedName>
        <fullName evidence="7">Sulfatase N-terminal domain-containing protein</fullName>
    </recommendedName>
</protein>
<dbReference type="GO" id="GO:0008484">
    <property type="term" value="F:sulfuric ester hydrolase activity"/>
    <property type="evidence" value="ECO:0007669"/>
    <property type="project" value="InterPro"/>
</dbReference>
<keyword evidence="5" id="KW-0106">Calcium</keyword>
<keyword evidence="6" id="KW-0325">Glycoprotein</keyword>
<keyword evidence="3" id="KW-0479">Metal-binding</keyword>
<dbReference type="InterPro" id="IPR017850">
    <property type="entry name" value="Alkaline_phosphatase_core_sf"/>
</dbReference>
<proteinExistence type="inferred from homology"/>
<evidence type="ECO:0000256" key="5">
    <source>
        <dbReference type="ARBA" id="ARBA00022837"/>
    </source>
</evidence>
<keyword evidence="9" id="KW-1185">Reference proteome</keyword>
<dbReference type="SUPFAM" id="SSF53649">
    <property type="entry name" value="Alkaline phosphatase-like"/>
    <property type="match status" value="1"/>
</dbReference>
<dbReference type="Gene3D" id="3.40.720.10">
    <property type="entry name" value="Alkaline Phosphatase, subunit A"/>
    <property type="match status" value="1"/>
</dbReference>
<evidence type="ECO:0000256" key="2">
    <source>
        <dbReference type="ARBA" id="ARBA00008779"/>
    </source>
</evidence>
<dbReference type="InterPro" id="IPR000917">
    <property type="entry name" value="Sulfatase_N"/>
</dbReference>
<accession>A0AAN9TN58</accession>
<dbReference type="Proteomes" id="UP001367676">
    <property type="component" value="Unassembled WGS sequence"/>
</dbReference>
<evidence type="ECO:0000256" key="1">
    <source>
        <dbReference type="ARBA" id="ARBA00001913"/>
    </source>
</evidence>
<dbReference type="CDD" id="cd16029">
    <property type="entry name" value="4-S"/>
    <property type="match status" value="1"/>
</dbReference>
<dbReference type="PROSITE" id="PS00149">
    <property type="entry name" value="SULFATASE_2"/>
    <property type="match status" value="1"/>
</dbReference>
<dbReference type="PANTHER" id="PTHR10342:SF264">
    <property type="entry name" value="MIP05773P-RELATED"/>
    <property type="match status" value="1"/>
</dbReference>
<comment type="cofactor">
    <cofactor evidence="1">
        <name>Ca(2+)</name>
        <dbReference type="ChEBI" id="CHEBI:29108"/>
    </cofactor>
</comment>
<evidence type="ECO:0000259" key="7">
    <source>
        <dbReference type="Pfam" id="PF00884"/>
    </source>
</evidence>
<organism evidence="8 9">
    <name type="scientific">Parthenolecanium corni</name>
    <dbReference type="NCBI Taxonomy" id="536013"/>
    <lineage>
        <taxon>Eukaryota</taxon>
        <taxon>Metazoa</taxon>
        <taxon>Ecdysozoa</taxon>
        <taxon>Arthropoda</taxon>
        <taxon>Hexapoda</taxon>
        <taxon>Insecta</taxon>
        <taxon>Pterygota</taxon>
        <taxon>Neoptera</taxon>
        <taxon>Paraneoptera</taxon>
        <taxon>Hemiptera</taxon>
        <taxon>Sternorrhyncha</taxon>
        <taxon>Coccoidea</taxon>
        <taxon>Coccidae</taxon>
        <taxon>Parthenolecanium</taxon>
    </lineage>
</organism>
<evidence type="ECO:0000256" key="3">
    <source>
        <dbReference type="ARBA" id="ARBA00022723"/>
    </source>
</evidence>
<sequence length="584" mass="65790">MGYLMLIFGYKFAKCKKSINRLNLNYLCCAIVFLSYHLHNVDAAYRPHIIFIMADDLGWNDVSFHGSDQILTPNLDALAYNGIILNNLYTQPVCTPSRAALLTGKYPIHLGMQGAPILGAEPVGLPLTEKTLADYLKELGYSTKAVGKWHLGYYKKEYTPRFRGFDNFYGYYTGLISYYDHILQDVYENIGEFTGYDLHRDEQPAWQDTQSTYATDLFTKEAVKFINDHDPEDAPLFLYVAHLAVHAANAGKLLEAPQEEIDKFRHIIDPNRRTYAAMVSKLDESVGEIIEALENKEMLKDSIIVFMSDNGAPSAINGSQPARSYPNWGSNFPFRGAKGTLWEGGVRSPGILWSASLQQSPRVSTNLMHVSDWLPTLYSAAGGNIADLSPTIDGVDQWLTLTLNLPSRPRTSVLLNIDERSRNAGIRVENWKLIIGTAQNGNYDGYYGDAWDIFEGYRNTYNASAVLDSKTGQAMEALAKSLFVSWTNEVDIKTRRQQATITCESGNFWGNAVQMSCQTSPCLFNIEADPCERNNVARLYPAITSQLYDILKYYRLSLVPQINQPVDVRANPKLWNNTWSTWLN</sequence>
<evidence type="ECO:0000256" key="6">
    <source>
        <dbReference type="ARBA" id="ARBA00023180"/>
    </source>
</evidence>
<comment type="similarity">
    <text evidence="2">Belongs to the sulfatase family.</text>
</comment>
<dbReference type="EMBL" id="JBBCAQ010000034">
    <property type="protein sequence ID" value="KAK7580222.1"/>
    <property type="molecule type" value="Genomic_DNA"/>
</dbReference>
<dbReference type="InterPro" id="IPR047115">
    <property type="entry name" value="ARSB"/>
</dbReference>
<evidence type="ECO:0000313" key="8">
    <source>
        <dbReference type="EMBL" id="KAK7580222.1"/>
    </source>
</evidence>
<dbReference type="InterPro" id="IPR024607">
    <property type="entry name" value="Sulfatase_CS"/>
</dbReference>
<dbReference type="GO" id="GO:0046872">
    <property type="term" value="F:metal ion binding"/>
    <property type="evidence" value="ECO:0007669"/>
    <property type="project" value="UniProtKB-KW"/>
</dbReference>
<dbReference type="AlphaFoldDB" id="A0AAN9TN58"/>
<name>A0AAN9TN58_9HEMI</name>
<gene>
    <name evidence="8" type="ORF">V9T40_000851</name>
</gene>
<evidence type="ECO:0000313" key="9">
    <source>
        <dbReference type="Proteomes" id="UP001367676"/>
    </source>
</evidence>
<dbReference type="PROSITE" id="PS00523">
    <property type="entry name" value="SULFATASE_1"/>
    <property type="match status" value="1"/>
</dbReference>
<reference evidence="8 9" key="1">
    <citation type="submission" date="2024-03" db="EMBL/GenBank/DDBJ databases">
        <title>Adaptation during the transition from Ophiocordyceps entomopathogen to insect associate is accompanied by gene loss and intensified selection.</title>
        <authorList>
            <person name="Ward C.M."/>
            <person name="Onetto C.A."/>
            <person name="Borneman A.R."/>
        </authorList>
    </citation>
    <scope>NUCLEOTIDE SEQUENCE [LARGE SCALE GENOMIC DNA]</scope>
    <source>
        <strain evidence="8">AWRI1</strain>
        <tissue evidence="8">Single Adult Female</tissue>
    </source>
</reference>
<evidence type="ECO:0000256" key="4">
    <source>
        <dbReference type="ARBA" id="ARBA00022801"/>
    </source>
</evidence>
<dbReference type="Gene3D" id="3.30.1120.10">
    <property type="match status" value="1"/>
</dbReference>
<keyword evidence="4" id="KW-0378">Hydrolase</keyword>
<dbReference type="PANTHER" id="PTHR10342">
    <property type="entry name" value="ARYLSULFATASE"/>
    <property type="match status" value="1"/>
</dbReference>
<feature type="domain" description="Sulfatase N-terminal" evidence="7">
    <location>
        <begin position="47"/>
        <end position="382"/>
    </location>
</feature>